<gene>
    <name evidence="1" type="ORF">SPIROBIBN47_150094</name>
</gene>
<dbReference type="AlphaFoldDB" id="A0A3P3XHF8"/>
<proteinExistence type="predicted"/>
<evidence type="ECO:0008006" key="2">
    <source>
        <dbReference type="Google" id="ProtNLM"/>
    </source>
</evidence>
<sequence>MQPDYPRIDIKIAESIIADPARSPGERLEALSAIARAMGLRLQTGPARRPPARSGESNNHIHTCYSFSPYTPAGAALAARRAGLDVAGSVDHDSYAAAGEMRAACAMLDLGVVTGFELRVSLKAAAHEFPEATARLLTERKLNNPDSAGIIYMTIQGVPASARAEVEAFLEPVRSARYARTERMVERANALLSSFGLPSINFKNDIVDRSKFAEGGTITERHLLAAVSRSMLSAMQPGPALVDWLEAKLGLALSASQRRLLSDPENPFIMYDLLGSLKAGFLDRIFIQPDEECVDVRDAIALARRIGAIAAYAYLGDVAESPTGDKKAEKFEDEVLDELMPALKELGFPAITYMPPRNTKAQLSRLQKLCAQYDFMEISGVDINQPRQSFRCPELLEPEFRHLDDATWAMVAHEALSSIDRRFAFFANDNPFARLPIKERISLYSKAGREIDFADPYSLERITNSLLKEKFL</sequence>
<dbReference type="Gene3D" id="3.20.20.140">
    <property type="entry name" value="Metal-dependent hydrolases"/>
    <property type="match status" value="1"/>
</dbReference>
<reference evidence="1" key="1">
    <citation type="submission" date="2017-02" db="EMBL/GenBank/DDBJ databases">
        <authorList>
            <person name="Regsiter A."/>
            <person name="William W."/>
        </authorList>
    </citation>
    <scope>NUCLEOTIDE SEQUENCE</scope>
    <source>
        <strain evidence="1">Bib</strain>
    </source>
</reference>
<name>A0A3P3XHF8_9SPIR</name>
<dbReference type="SUPFAM" id="SSF89550">
    <property type="entry name" value="PHP domain-like"/>
    <property type="match status" value="1"/>
</dbReference>
<dbReference type="InterPro" id="IPR016195">
    <property type="entry name" value="Pol/histidinol_Pase-like"/>
</dbReference>
<protein>
    <recommendedName>
        <fullName evidence="2">PHP domain protein</fullName>
    </recommendedName>
</protein>
<accession>A0A3P3XHF8</accession>
<organism evidence="1">
    <name type="scientific">uncultured spirochete</name>
    <dbReference type="NCBI Taxonomy" id="156406"/>
    <lineage>
        <taxon>Bacteria</taxon>
        <taxon>Pseudomonadati</taxon>
        <taxon>Spirochaetota</taxon>
        <taxon>Spirochaetia</taxon>
        <taxon>Spirochaetales</taxon>
        <taxon>environmental samples</taxon>
    </lineage>
</organism>
<evidence type="ECO:0000313" key="1">
    <source>
        <dbReference type="EMBL" id="SLM10698.1"/>
    </source>
</evidence>
<dbReference type="EMBL" id="FWDM01000007">
    <property type="protein sequence ID" value="SLM10698.1"/>
    <property type="molecule type" value="Genomic_DNA"/>
</dbReference>